<feature type="compositionally biased region" description="Polar residues" evidence="1">
    <location>
        <begin position="185"/>
        <end position="202"/>
    </location>
</feature>
<feature type="region of interest" description="Disordered" evidence="1">
    <location>
        <begin position="1"/>
        <end position="26"/>
    </location>
</feature>
<dbReference type="InterPro" id="IPR036869">
    <property type="entry name" value="J_dom_sf"/>
</dbReference>
<feature type="compositionally biased region" description="Polar residues" evidence="1">
    <location>
        <begin position="1"/>
        <end position="10"/>
    </location>
</feature>
<name>A0A200Q344_MACCD</name>
<dbReference type="PROSITE" id="PS50076">
    <property type="entry name" value="DNAJ_2"/>
    <property type="match status" value="1"/>
</dbReference>
<dbReference type="Gene3D" id="1.10.287.110">
    <property type="entry name" value="DnaJ domain"/>
    <property type="match status" value="1"/>
</dbReference>
<evidence type="ECO:0000313" key="4">
    <source>
        <dbReference type="Proteomes" id="UP000195402"/>
    </source>
</evidence>
<dbReference type="PANTHER" id="PTHR36335">
    <property type="entry name" value="CHAPERONE DNAJ-DOMAIN SUPERFAMILY PROTEIN"/>
    <property type="match status" value="1"/>
</dbReference>
<protein>
    <submittedName>
        <fullName evidence="3">DnaJ domain</fullName>
    </submittedName>
</protein>
<dbReference type="AlphaFoldDB" id="A0A200Q344"/>
<dbReference type="InParanoid" id="A0A200Q344"/>
<dbReference type="STRING" id="56857.A0A200Q344"/>
<feature type="compositionally biased region" description="Acidic residues" evidence="1">
    <location>
        <begin position="243"/>
        <end position="253"/>
    </location>
</feature>
<feature type="compositionally biased region" description="Basic and acidic residues" evidence="1">
    <location>
        <begin position="164"/>
        <end position="181"/>
    </location>
</feature>
<sequence>MSRGQSQPRTQFGRRTLDSCNGKSQSEDVVVIDVDNDDSHTASIADVSESSKQRLDDSDVVRKDNKLQPMSITIISIDDDEEDFSSGNDNEAGAEESDGYECDFIWRNMSKWKPTYYGGSLFGNHFGFNPDCESSSSEGDDSDHQSSSSQSDDSDCEIMVGSDGKIREQWEKAALRKKMYEDAPNGQTGLQDQVNASGFNSDTQKDVENTAEHHGGAPTCSSSSDSDEGKEGRSTSKATGADIIEDPFLDLDENNPIGDSAQTADRSSPSCCKSQSSNKSQFSHKEGGGWSRGKTPPKRPSYCGTELESESGINCNGASFRDRKQVPGRPFGSTGDGHIQFNYGRHSFKEKEENIPAESCSFHTQRGKKTCFNHKNTSFSHKGHYFFNSHQLDETEITRDSALSWDEVEGIFREPSLQHTQLPNDTEYRREIFEEEHPFFEEPSLFNTQPYDEMEIFNVKICSERKEESINREQSMCYVQGDEEKIKHGRIYFRDEEEPMLENLCSSQPKDERNSLMHDQECASSQPQLRIQSEEAMRLRKRKEAETLRLLDVERRQKQRVEEMREMKKKDEESINLKEHIRIEVRNELDKLEMQYSDMASLLRGLGLHVGGGLCPMPNEVHAAYKKALLRFHPDRASRTDLRQQVEAEEKFKLISRSKEKLLPAS</sequence>
<dbReference type="OrthoDB" id="498970at2759"/>
<feature type="region of interest" description="Disordered" evidence="1">
    <location>
        <begin position="41"/>
        <end position="99"/>
    </location>
</feature>
<feature type="compositionally biased region" description="Basic and acidic residues" evidence="1">
    <location>
        <begin position="203"/>
        <end position="215"/>
    </location>
</feature>
<evidence type="ECO:0000256" key="1">
    <source>
        <dbReference type="SAM" id="MobiDB-lite"/>
    </source>
</evidence>
<dbReference type="SUPFAM" id="SSF46565">
    <property type="entry name" value="Chaperone J-domain"/>
    <property type="match status" value="1"/>
</dbReference>
<dbReference type="InterPro" id="IPR001623">
    <property type="entry name" value="DnaJ_domain"/>
</dbReference>
<feature type="compositionally biased region" description="Basic and acidic residues" evidence="1">
    <location>
        <begin position="49"/>
        <end position="66"/>
    </location>
</feature>
<feature type="domain" description="J" evidence="2">
    <location>
        <begin position="601"/>
        <end position="666"/>
    </location>
</feature>
<dbReference type="FunCoup" id="A0A200Q344">
    <property type="interactions" value="1059"/>
</dbReference>
<gene>
    <name evidence="3" type="ORF">BVC80_1215g11</name>
</gene>
<dbReference type="EMBL" id="MVGT01003207">
    <property type="protein sequence ID" value="OVA04881.1"/>
    <property type="molecule type" value="Genomic_DNA"/>
</dbReference>
<organism evidence="3 4">
    <name type="scientific">Macleaya cordata</name>
    <name type="common">Five-seeded plume-poppy</name>
    <name type="synonym">Bocconia cordata</name>
    <dbReference type="NCBI Taxonomy" id="56857"/>
    <lineage>
        <taxon>Eukaryota</taxon>
        <taxon>Viridiplantae</taxon>
        <taxon>Streptophyta</taxon>
        <taxon>Embryophyta</taxon>
        <taxon>Tracheophyta</taxon>
        <taxon>Spermatophyta</taxon>
        <taxon>Magnoliopsida</taxon>
        <taxon>Ranunculales</taxon>
        <taxon>Papaveraceae</taxon>
        <taxon>Papaveroideae</taxon>
        <taxon>Macleaya</taxon>
    </lineage>
</organism>
<proteinExistence type="predicted"/>
<accession>A0A200Q344</accession>
<evidence type="ECO:0000259" key="2">
    <source>
        <dbReference type="PROSITE" id="PS50076"/>
    </source>
</evidence>
<feature type="region of interest" description="Disordered" evidence="1">
    <location>
        <begin position="128"/>
        <end position="337"/>
    </location>
</feature>
<feature type="compositionally biased region" description="Low complexity" evidence="1">
    <location>
        <begin position="267"/>
        <end position="281"/>
    </location>
</feature>
<dbReference type="Proteomes" id="UP000195402">
    <property type="component" value="Unassembled WGS sequence"/>
</dbReference>
<dbReference type="CDD" id="cd06257">
    <property type="entry name" value="DnaJ"/>
    <property type="match status" value="1"/>
</dbReference>
<dbReference type="PANTHER" id="PTHR36335:SF1">
    <property type="entry name" value="CHAPERONE DNAJ-DOMAIN SUPERFAMILY PROTEIN"/>
    <property type="match status" value="1"/>
</dbReference>
<keyword evidence="4" id="KW-1185">Reference proteome</keyword>
<dbReference type="OMA" id="EQHDQTS"/>
<reference evidence="3 4" key="1">
    <citation type="journal article" date="2017" name="Mol. Plant">
        <title>The Genome of Medicinal Plant Macleaya cordata Provides New Insights into Benzylisoquinoline Alkaloids Metabolism.</title>
        <authorList>
            <person name="Liu X."/>
            <person name="Liu Y."/>
            <person name="Huang P."/>
            <person name="Ma Y."/>
            <person name="Qing Z."/>
            <person name="Tang Q."/>
            <person name="Cao H."/>
            <person name="Cheng P."/>
            <person name="Zheng Y."/>
            <person name="Yuan Z."/>
            <person name="Zhou Y."/>
            <person name="Liu J."/>
            <person name="Tang Z."/>
            <person name="Zhuo Y."/>
            <person name="Zhang Y."/>
            <person name="Yu L."/>
            <person name="Huang J."/>
            <person name="Yang P."/>
            <person name="Peng Q."/>
            <person name="Zhang J."/>
            <person name="Jiang W."/>
            <person name="Zhang Z."/>
            <person name="Lin K."/>
            <person name="Ro D.K."/>
            <person name="Chen X."/>
            <person name="Xiong X."/>
            <person name="Shang Y."/>
            <person name="Huang S."/>
            <person name="Zeng J."/>
        </authorList>
    </citation>
    <scope>NUCLEOTIDE SEQUENCE [LARGE SCALE GENOMIC DNA]</scope>
    <source>
        <strain evidence="4">cv. BLH2017</strain>
        <tissue evidence="3">Root</tissue>
    </source>
</reference>
<comment type="caution">
    <text evidence="3">The sequence shown here is derived from an EMBL/GenBank/DDBJ whole genome shotgun (WGS) entry which is preliminary data.</text>
</comment>
<evidence type="ECO:0000313" key="3">
    <source>
        <dbReference type="EMBL" id="OVA04881.1"/>
    </source>
</evidence>